<dbReference type="PANTHER" id="PTHR40866">
    <property type="entry name" value="BED-TYPE DOMAIN-CONTAINING PROTEIN"/>
    <property type="match status" value="1"/>
</dbReference>
<reference evidence="2 3" key="1">
    <citation type="submission" date="2019-03" db="EMBL/GenBank/DDBJ databases">
        <authorList>
            <person name="Gaulin E."/>
            <person name="Dumas B."/>
        </authorList>
    </citation>
    <scope>NUCLEOTIDE SEQUENCE [LARGE SCALE GENOMIC DNA]</scope>
    <source>
        <strain evidence="2">CBS 568.67</strain>
    </source>
</reference>
<reference evidence="1" key="2">
    <citation type="submission" date="2019-06" db="EMBL/GenBank/DDBJ databases">
        <title>Genomics analysis of Aphanomyces spp. identifies a new class of oomycete effector associated with host adaptation.</title>
        <authorList>
            <person name="Gaulin E."/>
        </authorList>
    </citation>
    <scope>NUCLEOTIDE SEQUENCE</scope>
    <source>
        <strain evidence="1">CBS 578.67</strain>
    </source>
</reference>
<dbReference type="EMBL" id="CAADRA010000041">
    <property type="protein sequence ID" value="VFT77927.1"/>
    <property type="molecule type" value="Genomic_DNA"/>
</dbReference>
<protein>
    <submittedName>
        <fullName evidence="2">Aste57867_703 protein</fullName>
    </submittedName>
</protein>
<proteinExistence type="predicted"/>
<evidence type="ECO:0000313" key="3">
    <source>
        <dbReference type="Proteomes" id="UP000332933"/>
    </source>
</evidence>
<dbReference type="SUPFAM" id="SSF53098">
    <property type="entry name" value="Ribonuclease H-like"/>
    <property type="match status" value="1"/>
</dbReference>
<name>A0A485K7E3_9STRA</name>
<dbReference type="OrthoDB" id="125057at2759"/>
<dbReference type="Proteomes" id="UP000332933">
    <property type="component" value="Unassembled WGS sequence"/>
</dbReference>
<sequence>MDIGLFDHSATQEFMNFNGVGRKVLKAYMRLIAKKVEHAIAQDLPAKFGIVFDQWAIEKQHYLSVFAVYLKQQQVKEVLLATSRLYSQEEILPDDEADDAKVSHCATQFVEYIKFELETFGKTIGNIVWLVASNSAVSKHMAKVTGLPFVGCAAHRFNTAVHAMIQEEYKDDVAAVHKLMRALTGLNFIYPLRRLTDFRPLLHHPNRWPSTYDMLQRYFELMPALIQMPPDLQRMIPSNDQGMNLDELYEDFKWLSAVPTFLAGSKATMATVRRVFDKVIHRYPSMKNFLAPDSPIVPSTEFESALVRLQRTESLTPEEAQTLAPFKKNVKVKSQRTTERTASWVDLLLSGGAKESDQEQYDATIHVIPPASNAVERFMVRQGKELRDLVPRSLALVLFLKVNRSLWSLNLVDQVVESTNIAEHVVDGDSSDEE</sequence>
<gene>
    <name evidence="2" type="primary">Aste57867_703</name>
    <name evidence="1" type="ORF">As57867_000702</name>
    <name evidence="2" type="ORF">ASTE57867_703</name>
</gene>
<dbReference type="PANTHER" id="PTHR40866:SF1">
    <property type="entry name" value="BED-TYPE DOMAIN-CONTAINING PROTEIN"/>
    <property type="match status" value="1"/>
</dbReference>
<dbReference type="AlphaFoldDB" id="A0A485K7E3"/>
<evidence type="ECO:0000313" key="1">
    <source>
        <dbReference type="EMBL" id="KAF0719906.1"/>
    </source>
</evidence>
<dbReference type="InterPro" id="IPR012337">
    <property type="entry name" value="RNaseH-like_sf"/>
</dbReference>
<keyword evidence="3" id="KW-1185">Reference proteome</keyword>
<accession>A0A485K7E3</accession>
<dbReference type="EMBL" id="VJMH01000041">
    <property type="protein sequence ID" value="KAF0719906.1"/>
    <property type="molecule type" value="Genomic_DNA"/>
</dbReference>
<evidence type="ECO:0000313" key="2">
    <source>
        <dbReference type="EMBL" id="VFT77927.1"/>
    </source>
</evidence>
<organism evidence="2 3">
    <name type="scientific">Aphanomyces stellatus</name>
    <dbReference type="NCBI Taxonomy" id="120398"/>
    <lineage>
        <taxon>Eukaryota</taxon>
        <taxon>Sar</taxon>
        <taxon>Stramenopiles</taxon>
        <taxon>Oomycota</taxon>
        <taxon>Saprolegniomycetes</taxon>
        <taxon>Saprolegniales</taxon>
        <taxon>Verrucalvaceae</taxon>
        <taxon>Aphanomyces</taxon>
    </lineage>
</organism>